<reference evidence="2" key="1">
    <citation type="submission" date="2016-06" db="EMBL/GenBank/DDBJ databases">
        <title>Draft Genome sequence of the fungus Inonotus baumii.</title>
        <authorList>
            <person name="Zhu H."/>
            <person name="Lin W."/>
        </authorList>
    </citation>
    <scope>NUCLEOTIDE SEQUENCE</scope>
    <source>
        <strain evidence="2">821</strain>
    </source>
</reference>
<keyword evidence="3" id="KW-1185">Reference proteome</keyword>
<protein>
    <submittedName>
        <fullName evidence="2">Uncharacterized protein</fullName>
    </submittedName>
</protein>
<dbReference type="EMBL" id="LNZH02000184">
    <property type="protein sequence ID" value="OCB88118.1"/>
    <property type="molecule type" value="Genomic_DNA"/>
</dbReference>
<evidence type="ECO:0000313" key="3">
    <source>
        <dbReference type="Proteomes" id="UP000757232"/>
    </source>
</evidence>
<gene>
    <name evidence="2" type="ORF">A7U60_g4745</name>
</gene>
<feature type="compositionally biased region" description="Low complexity" evidence="1">
    <location>
        <begin position="170"/>
        <end position="184"/>
    </location>
</feature>
<organism evidence="2 3">
    <name type="scientific">Sanghuangporus baumii</name>
    <name type="common">Phellinus baumii</name>
    <dbReference type="NCBI Taxonomy" id="108892"/>
    <lineage>
        <taxon>Eukaryota</taxon>
        <taxon>Fungi</taxon>
        <taxon>Dikarya</taxon>
        <taxon>Basidiomycota</taxon>
        <taxon>Agaricomycotina</taxon>
        <taxon>Agaricomycetes</taxon>
        <taxon>Hymenochaetales</taxon>
        <taxon>Hymenochaetaceae</taxon>
        <taxon>Sanghuangporus</taxon>
    </lineage>
</organism>
<accession>A0A9Q5HY15</accession>
<dbReference type="Proteomes" id="UP000757232">
    <property type="component" value="Unassembled WGS sequence"/>
</dbReference>
<sequence length="261" mass="28389">MGMKKPWIYDSNLPAALAEELNAEGFERPSSPGVRASFEEKQKAMEMHSLSASGDLVSEKEHEWTRISVAARASQLKTRIRKLQAKSRRSASACLGEDARCELGLSDYRACSSLDKPGEAKDREMSRRFSYPATHFPSLEDKTVVSEPIIINTVDDLLRHLEKIGRLQPTVSSVPDASPAPSVTGSETEVESGDSSFESVSSIESEDGASETEAIIDQTLGEGPDNDAKSSLGFPSNRLGMWALATCEIRRFSSVLTSTSL</sequence>
<evidence type="ECO:0000313" key="2">
    <source>
        <dbReference type="EMBL" id="OCB88118.1"/>
    </source>
</evidence>
<feature type="region of interest" description="Disordered" evidence="1">
    <location>
        <begin position="170"/>
        <end position="232"/>
    </location>
</feature>
<feature type="compositionally biased region" description="Low complexity" evidence="1">
    <location>
        <begin position="193"/>
        <end position="203"/>
    </location>
</feature>
<dbReference type="OrthoDB" id="3268879at2759"/>
<evidence type="ECO:0000256" key="1">
    <source>
        <dbReference type="SAM" id="MobiDB-lite"/>
    </source>
</evidence>
<name>A0A9Q5HY15_SANBA</name>
<proteinExistence type="predicted"/>
<comment type="caution">
    <text evidence="2">The sequence shown here is derived from an EMBL/GenBank/DDBJ whole genome shotgun (WGS) entry which is preliminary data.</text>
</comment>
<dbReference type="AlphaFoldDB" id="A0A9Q5HY15"/>